<protein>
    <recommendedName>
        <fullName evidence="4">Glucose-6-phosphate isomerase</fullName>
        <ecNumber evidence="4">5.3.1.9</ecNumber>
    </recommendedName>
</protein>
<dbReference type="FunFam" id="3.40.50.10490:FF:000021">
    <property type="entry name" value="Glucose-6-phosphate isomerase"/>
    <property type="match status" value="1"/>
</dbReference>
<dbReference type="AlphaFoldDB" id="A0A132NS95"/>
<dbReference type="Proteomes" id="UP000070089">
    <property type="component" value="Unassembled WGS sequence"/>
</dbReference>
<keyword evidence="3 4" id="KW-0413">Isomerase</keyword>
<dbReference type="GO" id="GO:0004347">
    <property type="term" value="F:glucose-6-phosphate isomerase activity"/>
    <property type="evidence" value="ECO:0007669"/>
    <property type="project" value="UniProtKB-EC"/>
</dbReference>
<dbReference type="GO" id="GO:0006094">
    <property type="term" value="P:gluconeogenesis"/>
    <property type="evidence" value="ECO:0007669"/>
    <property type="project" value="UniProtKB-KW"/>
</dbReference>
<keyword evidence="2 4" id="KW-0324">Glycolysis</keyword>
<dbReference type="GO" id="GO:0051156">
    <property type="term" value="P:glucose 6-phosphate metabolic process"/>
    <property type="evidence" value="ECO:0007669"/>
    <property type="project" value="TreeGrafter"/>
</dbReference>
<dbReference type="GO" id="GO:0097367">
    <property type="term" value="F:carbohydrate derivative binding"/>
    <property type="evidence" value="ECO:0007669"/>
    <property type="project" value="InterPro"/>
</dbReference>
<evidence type="ECO:0000313" key="5">
    <source>
        <dbReference type="EMBL" id="KWX12964.1"/>
    </source>
</evidence>
<dbReference type="PANTHER" id="PTHR11469:SF1">
    <property type="entry name" value="GLUCOSE-6-PHOSPHATE ISOMERASE"/>
    <property type="match status" value="1"/>
</dbReference>
<evidence type="ECO:0000256" key="4">
    <source>
        <dbReference type="RuleBase" id="RU000612"/>
    </source>
</evidence>
<sequence>MEMQEKHFRGYKLYDDQNAFTLEFGGFRGFNARAQGALYKQAHAAAFDLMDKIERLENVNVTKHPTESENRPVDHYNLRMEREVQGRSLAKSVALWNSVKAFAKKCIDAKEYDHVIYNGIGGSYLGPYLLLTAKYGDDFNMVLQTKGMPTAHFVANTDPTSFAQVIELVTGGAVLAQGTKVVDATNAAKKLERTLMVVISKSGGTAETATNCATFLTLLKDLRVANPGHSLVAVTTEDSKLDKQAKEQQFRETFHMNEATGGRTSVCSAVGMVPAAFAGIDFEAFLVGMSEMDKLTRSHREDPMQNPAIAYATLLDWMLKDKSTPFNLILLAYLDPLKHLSHYCQQLFMESLGKNYTREALPLKTGLTILGGTGTGEQHAFMQQIQKGCSDAAVQLIRCRKRAADYSDAAAGSMGRQLLAFVKGTEMALYQNERAFVCITIDGFCERCIGQLIAFEERVVTILGAFWNINAFDQPGVQDGKLACLVCNKLSKEIELCIAQCCGQRKTCKGTAPELLEALGVTAKAEVAGPYADVEHEDITAWMADAIFEDIVANCDTPGAYPSLAGRLACSKTWNNKAFTYSFARK</sequence>
<evidence type="ECO:0000256" key="3">
    <source>
        <dbReference type="ARBA" id="ARBA00023235"/>
    </source>
</evidence>
<dbReference type="EC" id="5.3.1.9" evidence="4"/>
<dbReference type="CDD" id="cd05015">
    <property type="entry name" value="SIS_PGI_1"/>
    <property type="match status" value="1"/>
</dbReference>
<dbReference type="EMBL" id="JXTI01000091">
    <property type="protein sequence ID" value="KWX12964.1"/>
    <property type="molecule type" value="Genomic_DNA"/>
</dbReference>
<dbReference type="PRINTS" id="PR00662">
    <property type="entry name" value="G6PISOMERASE"/>
</dbReference>
<dbReference type="CDD" id="cd05016">
    <property type="entry name" value="SIS_PGI_2"/>
    <property type="match status" value="1"/>
</dbReference>
<dbReference type="HAMAP" id="MF_00473">
    <property type="entry name" value="G6P_isomerase"/>
    <property type="match status" value="1"/>
</dbReference>
<name>A0A132NS95_GIAIN</name>
<dbReference type="UniPathway" id="UPA00109">
    <property type="reaction ID" value="UER00181"/>
</dbReference>
<reference evidence="5 6" key="1">
    <citation type="journal article" date="2015" name="Mol. Biochem. Parasitol.">
        <title>Identification of polymorphic genes for use in assemblage B genotyping assays through comparative genomics of multiple assemblage B Giardia duodenalis isolates.</title>
        <authorList>
            <person name="Wielinga C."/>
            <person name="Thompson R.C."/>
            <person name="Monis P."/>
            <person name="Ryan U."/>
        </authorList>
    </citation>
    <scope>NUCLEOTIDE SEQUENCE [LARGE SCALE GENOMIC DNA]</scope>
    <source>
        <strain evidence="5 6">BAH15c1</strain>
    </source>
</reference>
<dbReference type="Gene3D" id="3.40.50.10490">
    <property type="entry name" value="Glucose-6-phosphate isomerase like protein, domain 1"/>
    <property type="match status" value="2"/>
</dbReference>
<proteinExistence type="inferred from homology"/>
<dbReference type="GO" id="GO:0048029">
    <property type="term" value="F:monosaccharide binding"/>
    <property type="evidence" value="ECO:0007669"/>
    <property type="project" value="TreeGrafter"/>
</dbReference>
<comment type="similarity">
    <text evidence="4">Belongs to the GPI family.</text>
</comment>
<dbReference type="Pfam" id="PF00342">
    <property type="entry name" value="PGI"/>
    <property type="match status" value="2"/>
</dbReference>
<dbReference type="PROSITE" id="PS51463">
    <property type="entry name" value="P_GLUCOSE_ISOMERASE_3"/>
    <property type="match status" value="1"/>
</dbReference>
<comment type="catalytic activity">
    <reaction evidence="4">
        <text>alpha-D-glucose 6-phosphate = beta-D-fructose 6-phosphate</text>
        <dbReference type="Rhea" id="RHEA:11816"/>
        <dbReference type="ChEBI" id="CHEBI:57634"/>
        <dbReference type="ChEBI" id="CHEBI:58225"/>
        <dbReference type="EC" id="5.3.1.9"/>
    </reaction>
</comment>
<accession>A0A132NS95</accession>
<dbReference type="InterPro" id="IPR001672">
    <property type="entry name" value="G6P_Isomerase"/>
</dbReference>
<dbReference type="InterPro" id="IPR046348">
    <property type="entry name" value="SIS_dom_sf"/>
</dbReference>
<dbReference type="InterPro" id="IPR035482">
    <property type="entry name" value="SIS_PGI_2"/>
</dbReference>
<dbReference type="GO" id="GO:0006096">
    <property type="term" value="P:glycolytic process"/>
    <property type="evidence" value="ECO:0007669"/>
    <property type="project" value="UniProtKB-UniPathway"/>
</dbReference>
<evidence type="ECO:0000256" key="2">
    <source>
        <dbReference type="ARBA" id="ARBA00023152"/>
    </source>
</evidence>
<dbReference type="SUPFAM" id="SSF53697">
    <property type="entry name" value="SIS domain"/>
    <property type="match status" value="1"/>
</dbReference>
<comment type="pathway">
    <text evidence="4">Carbohydrate degradation; glycolysis; D-glyceraldehyde 3-phosphate and glycerone phosphate from D-glucose: step 2/4.</text>
</comment>
<dbReference type="GO" id="GO:0005829">
    <property type="term" value="C:cytosol"/>
    <property type="evidence" value="ECO:0007669"/>
    <property type="project" value="TreeGrafter"/>
</dbReference>
<keyword evidence="1 4" id="KW-0312">Gluconeogenesis</keyword>
<dbReference type="VEuPathDB" id="GiardiaDB:QR46_3070"/>
<gene>
    <name evidence="5" type="ORF">QR46_3070</name>
</gene>
<dbReference type="FunFam" id="3.40.50.10490:FF:000069">
    <property type="entry name" value="Glucose-6-phosphate isomerase"/>
    <property type="match status" value="1"/>
</dbReference>
<organism evidence="5 6">
    <name type="scientific">Giardia duodenalis assemblage B</name>
    <dbReference type="NCBI Taxonomy" id="1394984"/>
    <lineage>
        <taxon>Eukaryota</taxon>
        <taxon>Metamonada</taxon>
        <taxon>Diplomonadida</taxon>
        <taxon>Hexamitidae</taxon>
        <taxon>Giardiinae</taxon>
        <taxon>Giardia</taxon>
    </lineage>
</organism>
<evidence type="ECO:0000256" key="1">
    <source>
        <dbReference type="ARBA" id="ARBA00022432"/>
    </source>
</evidence>
<dbReference type="PANTHER" id="PTHR11469">
    <property type="entry name" value="GLUCOSE-6-PHOSPHATE ISOMERASE"/>
    <property type="match status" value="1"/>
</dbReference>
<comment type="caution">
    <text evidence="5">The sequence shown here is derived from an EMBL/GenBank/DDBJ whole genome shotgun (WGS) entry which is preliminary data.</text>
</comment>
<dbReference type="InterPro" id="IPR035476">
    <property type="entry name" value="SIS_PGI_1"/>
</dbReference>
<dbReference type="OrthoDB" id="5831190at2759"/>
<evidence type="ECO:0000313" key="6">
    <source>
        <dbReference type="Proteomes" id="UP000070089"/>
    </source>
</evidence>